<protein>
    <recommendedName>
        <fullName evidence="4">Tyr recombinase domain-containing protein</fullName>
    </recommendedName>
</protein>
<feature type="region of interest" description="Disordered" evidence="1">
    <location>
        <begin position="1"/>
        <end position="26"/>
    </location>
</feature>
<feature type="compositionally biased region" description="Basic and acidic residues" evidence="1">
    <location>
        <begin position="1"/>
        <end position="18"/>
    </location>
</feature>
<name>A0A1N6NQ83_AQUAC</name>
<proteinExistence type="predicted"/>
<evidence type="ECO:0008006" key="4">
    <source>
        <dbReference type="Google" id="ProtNLM"/>
    </source>
</evidence>
<gene>
    <name evidence="2" type="ORF">SAMN05878282_101466</name>
</gene>
<sequence length="767" mass="86780">MMEIEGKLRGSQDFEGGDKNPIGQSATPTVVRKLHPDLVVTEDFVLLVRRLDARADEEQFYPVDLNKYWLAPNVVYPDGLPLLSRTDLTAAIVEVVDAFLYRVEPSKSRHTRVAFIVGTLAKFFEYMWFNNVYKLSQLTEALFDRLFDLLVEGGWHSALSINVRLEKALSALSEEDRGHALFIGNNQNNSVRSQEVKKLLATNIEAREVAVYFRMIKLFQLERGWLSKLPKAAEEESASPDGYGYSILRQTLEAINMLYGITDGSHIFPYVEHVTRAKRATSPPGKTINMSPAIAGILLSSAFKWIYDCSEYVIKILSELCDSVVNASREGKTTLGCYHAQVLNNSLARKEIEELTGLKIKWVDSRYGRDGLSVRELIQCLQTACFIVIAALNARRRDEIEHRKFGVHYGCCQEVKESAGLFELTIYVEKSLKDYDIFYVGESTVKAISVLERLQDCYVSLDKLLGRDVWDAAPVRERVLFSYRRMSRIDGVGKKKCWFHFEGGPEGAASQFLSLALNEDVGSFPVTPHMFRRMYCLLFMYRYEFSDIRYLSHHLRHGDLVQTQTYVTDPDNVSELESIDTYYGSKHASLSSRKHIVDIQSEMREVANEKLGDIVFSIITGDSHAGGFSRFVRTIYKRFMKSVDFGELDIEARANKVASRLQGKGYLPEPFKHGNCMAGSARAQLTAACRSSDGTGPQKMRASPELCSKCSLHCTNVKFLENLKADFIAMKDRAAEMQAGSLELRTLKTDADNLEKLIQHYNLQFGS</sequence>
<evidence type="ECO:0000313" key="2">
    <source>
        <dbReference type="EMBL" id="SIP94230.1"/>
    </source>
</evidence>
<accession>A0A1N6NQ83</accession>
<dbReference type="RefSeq" id="WP_139332490.1">
    <property type="nucleotide sequence ID" value="NZ_FTMP01000001.1"/>
</dbReference>
<evidence type="ECO:0000256" key="1">
    <source>
        <dbReference type="SAM" id="MobiDB-lite"/>
    </source>
</evidence>
<reference evidence="2 3" key="1">
    <citation type="submission" date="2017-01" db="EMBL/GenBank/DDBJ databases">
        <authorList>
            <person name="Mah S.A."/>
            <person name="Swanson W.J."/>
            <person name="Moy G.W."/>
            <person name="Vacquier V.D."/>
        </authorList>
    </citation>
    <scope>NUCLEOTIDE SEQUENCE [LARGE SCALE GENOMIC DNA]</scope>
    <source>
        <strain evidence="2 3">RU36E</strain>
    </source>
</reference>
<organism evidence="2 3">
    <name type="scientific">Aquipseudomonas alcaligenes</name>
    <name type="common">Pseudomonas alcaligenes</name>
    <dbReference type="NCBI Taxonomy" id="43263"/>
    <lineage>
        <taxon>Bacteria</taxon>
        <taxon>Pseudomonadati</taxon>
        <taxon>Pseudomonadota</taxon>
        <taxon>Gammaproteobacteria</taxon>
        <taxon>Pseudomonadales</taxon>
        <taxon>Pseudomonadaceae</taxon>
        <taxon>Aquipseudomonas</taxon>
    </lineage>
</organism>
<evidence type="ECO:0000313" key="3">
    <source>
        <dbReference type="Proteomes" id="UP000185841"/>
    </source>
</evidence>
<dbReference type="EMBL" id="FTMP01000001">
    <property type="protein sequence ID" value="SIP94230.1"/>
    <property type="molecule type" value="Genomic_DNA"/>
</dbReference>
<dbReference type="AlphaFoldDB" id="A0A1N6NQ83"/>
<dbReference type="Proteomes" id="UP000185841">
    <property type="component" value="Unassembled WGS sequence"/>
</dbReference>